<keyword evidence="3" id="KW-1185">Reference proteome</keyword>
<dbReference type="EMBL" id="JAUOZU010000006">
    <property type="protein sequence ID" value="MDO6964103.1"/>
    <property type="molecule type" value="Genomic_DNA"/>
</dbReference>
<dbReference type="SMART" id="SM00849">
    <property type="entry name" value="Lactamase_B"/>
    <property type="match status" value="1"/>
</dbReference>
<reference evidence="2" key="1">
    <citation type="journal article" date="2015" name="Int. J. Syst. Evol. Microbiol.">
        <title>Rhizobium alvei sp. nov., isolated from a freshwater river.</title>
        <authorList>
            <person name="Sheu S.Y."/>
            <person name="Huang H.W."/>
            <person name="Young C.C."/>
            <person name="Chen W.M."/>
        </authorList>
    </citation>
    <scope>NUCLEOTIDE SEQUENCE</scope>
    <source>
        <strain evidence="2">TNR-22</strain>
    </source>
</reference>
<proteinExistence type="predicted"/>
<gene>
    <name evidence="2" type="ORF">Q4481_09055</name>
</gene>
<evidence type="ECO:0000313" key="3">
    <source>
        <dbReference type="Proteomes" id="UP001174932"/>
    </source>
</evidence>
<feature type="domain" description="Metallo-beta-lactamase" evidence="1">
    <location>
        <begin position="38"/>
        <end position="239"/>
    </location>
</feature>
<comment type="caution">
    <text evidence="2">The sequence shown here is derived from an EMBL/GenBank/DDBJ whole genome shotgun (WGS) entry which is preliminary data.</text>
</comment>
<dbReference type="InterPro" id="IPR001279">
    <property type="entry name" value="Metallo-B-lactamas"/>
</dbReference>
<dbReference type="SUPFAM" id="SSF56281">
    <property type="entry name" value="Metallo-hydrolase/oxidoreductase"/>
    <property type="match status" value="1"/>
</dbReference>
<accession>A0ABT8YL79</accession>
<dbReference type="InterPro" id="IPR036866">
    <property type="entry name" value="RibonucZ/Hydroxyglut_hydro"/>
</dbReference>
<evidence type="ECO:0000313" key="2">
    <source>
        <dbReference type="EMBL" id="MDO6964103.1"/>
    </source>
</evidence>
<protein>
    <submittedName>
        <fullName evidence="2">MBL fold metallo-hydrolase</fullName>
    </submittedName>
</protein>
<dbReference type="CDD" id="cd16279">
    <property type="entry name" value="metallo-hydrolase-like_MBL-fold"/>
    <property type="match status" value="1"/>
</dbReference>
<name>A0ABT8YL79_9HYPH</name>
<dbReference type="Pfam" id="PF12706">
    <property type="entry name" value="Lactamase_B_2"/>
    <property type="match status" value="1"/>
</dbReference>
<dbReference type="RefSeq" id="WP_304376087.1">
    <property type="nucleotide sequence ID" value="NZ_JAUOZU010000006.1"/>
</dbReference>
<dbReference type="PANTHER" id="PTHR42663">
    <property type="entry name" value="HYDROLASE C777.06C-RELATED-RELATED"/>
    <property type="match status" value="1"/>
</dbReference>
<reference evidence="2" key="2">
    <citation type="submission" date="2023-07" db="EMBL/GenBank/DDBJ databases">
        <authorList>
            <person name="Shen H."/>
        </authorList>
    </citation>
    <scope>NUCLEOTIDE SEQUENCE</scope>
    <source>
        <strain evidence="2">TNR-22</strain>
    </source>
</reference>
<evidence type="ECO:0000259" key="1">
    <source>
        <dbReference type="SMART" id="SM00849"/>
    </source>
</evidence>
<dbReference type="Proteomes" id="UP001174932">
    <property type="component" value="Unassembled WGS sequence"/>
</dbReference>
<dbReference type="PANTHER" id="PTHR42663:SF6">
    <property type="entry name" value="HYDROLASE C777.06C-RELATED"/>
    <property type="match status" value="1"/>
</dbReference>
<organism evidence="2 3">
    <name type="scientific">Rhizobium alvei</name>
    <dbReference type="NCBI Taxonomy" id="1132659"/>
    <lineage>
        <taxon>Bacteria</taxon>
        <taxon>Pseudomonadati</taxon>
        <taxon>Pseudomonadota</taxon>
        <taxon>Alphaproteobacteria</taxon>
        <taxon>Hyphomicrobiales</taxon>
        <taxon>Rhizobiaceae</taxon>
        <taxon>Rhizobium/Agrobacterium group</taxon>
        <taxon>Rhizobium</taxon>
    </lineage>
</organism>
<dbReference type="Gene3D" id="3.60.15.10">
    <property type="entry name" value="Ribonuclease Z/Hydroxyacylglutathione hydrolase-like"/>
    <property type="match status" value="1"/>
</dbReference>
<sequence>MMVTRRFTILGCASSPGVPRITGDWGACDPANPKNRRTRAAMLVEQTADDGQKTVVVVDTGPDFRSQMVAVGVSDLHGVVLTHAHADHLHGIDDIRAYVYKNQHRMPVWADAVTMERVLEGFRYCFETPVGSNYPPIARAYTIPEIGQLFEVEGPGGAIPFLPLMQQHGDSHSIGYRIGDFAYCTDVSDFPAESVAQLSGLDVLVIDCLQYRRHPSHLSLEQALGWIERIAPKRAILTHMHIPLDYEAVLNETPDHIEPAYDGMALEFTL</sequence>